<name>A0AAD7NBE1_9AGAR</name>
<keyword evidence="2" id="KW-0732">Signal</keyword>
<dbReference type="EMBL" id="JARJLG010000070">
    <property type="protein sequence ID" value="KAJ7753653.1"/>
    <property type="molecule type" value="Genomic_DNA"/>
</dbReference>
<dbReference type="AlphaFoldDB" id="A0AAD7NBE1"/>
<feature type="compositionally biased region" description="Gly residues" evidence="1">
    <location>
        <begin position="31"/>
        <end position="46"/>
    </location>
</feature>
<comment type="caution">
    <text evidence="3">The sequence shown here is derived from an EMBL/GenBank/DDBJ whole genome shotgun (WGS) entry which is preliminary data.</text>
</comment>
<keyword evidence="4" id="KW-1185">Reference proteome</keyword>
<feature type="signal peptide" evidence="2">
    <location>
        <begin position="1"/>
        <end position="19"/>
    </location>
</feature>
<reference evidence="3" key="1">
    <citation type="submission" date="2023-03" db="EMBL/GenBank/DDBJ databases">
        <title>Massive genome expansion in bonnet fungi (Mycena s.s.) driven by repeated elements and novel gene families across ecological guilds.</title>
        <authorList>
            <consortium name="Lawrence Berkeley National Laboratory"/>
            <person name="Harder C.B."/>
            <person name="Miyauchi S."/>
            <person name="Viragh M."/>
            <person name="Kuo A."/>
            <person name="Thoen E."/>
            <person name="Andreopoulos B."/>
            <person name="Lu D."/>
            <person name="Skrede I."/>
            <person name="Drula E."/>
            <person name="Henrissat B."/>
            <person name="Morin E."/>
            <person name="Kohler A."/>
            <person name="Barry K."/>
            <person name="LaButti K."/>
            <person name="Morin E."/>
            <person name="Salamov A."/>
            <person name="Lipzen A."/>
            <person name="Mereny Z."/>
            <person name="Hegedus B."/>
            <person name="Baldrian P."/>
            <person name="Stursova M."/>
            <person name="Weitz H."/>
            <person name="Taylor A."/>
            <person name="Grigoriev I.V."/>
            <person name="Nagy L.G."/>
            <person name="Martin F."/>
            <person name="Kauserud H."/>
        </authorList>
    </citation>
    <scope>NUCLEOTIDE SEQUENCE</scope>
    <source>
        <strain evidence="3">CBHHK188m</strain>
    </source>
</reference>
<gene>
    <name evidence="3" type="ORF">DFH07DRAFT_823947</name>
</gene>
<dbReference type="Proteomes" id="UP001215280">
    <property type="component" value="Unassembled WGS sequence"/>
</dbReference>
<evidence type="ECO:0000256" key="2">
    <source>
        <dbReference type="SAM" id="SignalP"/>
    </source>
</evidence>
<proteinExistence type="predicted"/>
<sequence length="78" mass="8387">MFCAMHRYWIVLTAVSVAGVERGRWPVEPGSGSGAAAGSGRMGMGQGWREESQPFRPCVYAIHESGGKANISELYSNP</sequence>
<organism evidence="3 4">
    <name type="scientific">Mycena maculata</name>
    <dbReference type="NCBI Taxonomy" id="230809"/>
    <lineage>
        <taxon>Eukaryota</taxon>
        <taxon>Fungi</taxon>
        <taxon>Dikarya</taxon>
        <taxon>Basidiomycota</taxon>
        <taxon>Agaricomycotina</taxon>
        <taxon>Agaricomycetes</taxon>
        <taxon>Agaricomycetidae</taxon>
        <taxon>Agaricales</taxon>
        <taxon>Marasmiineae</taxon>
        <taxon>Mycenaceae</taxon>
        <taxon>Mycena</taxon>
    </lineage>
</organism>
<accession>A0AAD7NBE1</accession>
<evidence type="ECO:0008006" key="5">
    <source>
        <dbReference type="Google" id="ProtNLM"/>
    </source>
</evidence>
<evidence type="ECO:0000313" key="3">
    <source>
        <dbReference type="EMBL" id="KAJ7753653.1"/>
    </source>
</evidence>
<feature type="region of interest" description="Disordered" evidence="1">
    <location>
        <begin position="28"/>
        <end position="50"/>
    </location>
</feature>
<protein>
    <recommendedName>
        <fullName evidence="5">Secreted protein</fullName>
    </recommendedName>
</protein>
<evidence type="ECO:0000256" key="1">
    <source>
        <dbReference type="SAM" id="MobiDB-lite"/>
    </source>
</evidence>
<evidence type="ECO:0000313" key="4">
    <source>
        <dbReference type="Proteomes" id="UP001215280"/>
    </source>
</evidence>
<feature type="chain" id="PRO_5041993968" description="Secreted protein" evidence="2">
    <location>
        <begin position="20"/>
        <end position="78"/>
    </location>
</feature>